<accession>A0A1D3JFL4</accession>
<proteinExistence type="predicted"/>
<gene>
    <name evidence="2" type="primary">PocGH01_00047400</name>
    <name evidence="2" type="ORF">POCGH01_00047400</name>
</gene>
<dbReference type="Proteomes" id="UP000242942">
    <property type="component" value="Unassembled WGS sequence"/>
</dbReference>
<dbReference type="EMBL" id="FLRI01000521">
    <property type="protein sequence ID" value="SBT84529.1"/>
    <property type="molecule type" value="Genomic_DNA"/>
</dbReference>
<feature type="compositionally biased region" description="Basic and acidic residues" evidence="1">
    <location>
        <begin position="281"/>
        <end position="293"/>
    </location>
</feature>
<reference evidence="2 3" key="1">
    <citation type="submission" date="2016-06" db="EMBL/GenBank/DDBJ databases">
        <authorList>
            <consortium name="Pathogen Informatics"/>
        </authorList>
    </citation>
    <scope>NUCLEOTIDE SEQUENCE [LARGE SCALE GENOMIC DNA]</scope>
    <source>
        <strain evidence="2">PocGH01</strain>
    </source>
</reference>
<evidence type="ECO:0000313" key="2">
    <source>
        <dbReference type="EMBL" id="SBT84529.1"/>
    </source>
</evidence>
<name>A0A1D3JFL4_PLAOA</name>
<evidence type="ECO:0000256" key="1">
    <source>
        <dbReference type="SAM" id="MobiDB-lite"/>
    </source>
</evidence>
<feature type="region of interest" description="Disordered" evidence="1">
    <location>
        <begin position="274"/>
        <end position="299"/>
    </location>
</feature>
<evidence type="ECO:0000313" key="3">
    <source>
        <dbReference type="Proteomes" id="UP000242942"/>
    </source>
</evidence>
<dbReference type="VEuPathDB" id="PlasmoDB:PocGH01_00047400"/>
<dbReference type="AlphaFoldDB" id="A0A1D3JFL4"/>
<dbReference type="OrthoDB" id="384103at2759"/>
<protein>
    <submittedName>
        <fullName evidence="2">PIR protein</fullName>
    </submittedName>
</protein>
<keyword evidence="3" id="KW-1185">Reference proteome</keyword>
<organism evidence="2 3">
    <name type="scientific">Plasmodium ovale</name>
    <name type="common">malaria parasite P. ovale</name>
    <dbReference type="NCBI Taxonomy" id="36330"/>
    <lineage>
        <taxon>Eukaryota</taxon>
        <taxon>Sar</taxon>
        <taxon>Alveolata</taxon>
        <taxon>Apicomplexa</taxon>
        <taxon>Aconoidasida</taxon>
        <taxon>Haemosporida</taxon>
        <taxon>Plasmodiidae</taxon>
        <taxon>Plasmodium</taxon>
        <taxon>Plasmodium (Plasmodium)</taxon>
    </lineage>
</organism>
<dbReference type="VEuPathDB" id="PlasmoDB:POWCR01_000223300"/>
<sequence length="383" mass="44290">MQIEGLNIDGLPSNTHKFDLLKGTNFIQLEKEGAFDSHQANGIPLLNNLNLVLKLNYYRIKRSCSIKSDSKCCRDINYYLDLVTAFIKKSNYDNTDKQGLIDFVETYWKDTFEKRDYDCKRDLDEEAVRKRSILKQLYDYCDDKNYIEKKELQYNEYLNTKWDKIISYTNSNHKYLYYNIKYENINKKVNYKDLLLNTADFPFINCKDLKNYDITFSDVKTINEIPDAVSVAHPVASGGARRSEDSSLVIMLGAGEDVSSRSSFAGHTYHNTVSEPGFTRESGEKDGEDEARTSETATPMWQTPLSAGVSTAGVAFFFFFLYKTLILSLLPFSHQFSPVGQWISTLIRRDTSMRKDMYEDEPLLILNHPEQNDHHISYHSISH</sequence>